<dbReference type="InterPro" id="IPR006121">
    <property type="entry name" value="HMA_dom"/>
</dbReference>
<dbReference type="PROSITE" id="PS50846">
    <property type="entry name" value="HMA_2"/>
    <property type="match status" value="1"/>
</dbReference>
<evidence type="ECO:0000313" key="2">
    <source>
        <dbReference type="EMBL" id="GAA0292301.1"/>
    </source>
</evidence>
<dbReference type="InterPro" id="IPR036163">
    <property type="entry name" value="HMA_dom_sf"/>
</dbReference>
<comment type="caution">
    <text evidence="2">The sequence shown here is derived from an EMBL/GenBank/DDBJ whole genome shotgun (WGS) entry which is preliminary data.</text>
</comment>
<dbReference type="Proteomes" id="UP001500837">
    <property type="component" value="Unassembled WGS sequence"/>
</dbReference>
<evidence type="ECO:0000313" key="3">
    <source>
        <dbReference type="Proteomes" id="UP001500837"/>
    </source>
</evidence>
<protein>
    <recommendedName>
        <fullName evidence="1">HMA domain-containing protein</fullName>
    </recommendedName>
</protein>
<proteinExistence type="predicted"/>
<dbReference type="PROSITE" id="PS00430">
    <property type="entry name" value="TONB_DEPENDENT_REC_1"/>
    <property type="match status" value="1"/>
</dbReference>
<gene>
    <name evidence="2" type="ORF">GCM10009066_03520</name>
</gene>
<dbReference type="EMBL" id="BAAABL010000020">
    <property type="protein sequence ID" value="GAA0292301.1"/>
    <property type="molecule type" value="Genomic_DNA"/>
</dbReference>
<keyword evidence="3" id="KW-1185">Reference proteome</keyword>
<feature type="domain" description="HMA" evidence="1">
    <location>
        <begin position="1"/>
        <end position="64"/>
    </location>
</feature>
<dbReference type="Gene3D" id="3.30.70.100">
    <property type="match status" value="1"/>
</dbReference>
<name>A0AAV3S535_9EURY</name>
<dbReference type="InterPro" id="IPR010916">
    <property type="entry name" value="TonB_box_CS"/>
</dbReference>
<dbReference type="RefSeq" id="WP_211312459.1">
    <property type="nucleotide sequence ID" value="NZ_BAAABL010000020.1"/>
</dbReference>
<accession>A0AAV3S535</accession>
<sequence length="65" mass="6696">MSETYTVTGMSCEHCEQTVEDALVALDSVKSAKADNEADTVVVEGEPDDAEVVAAVGEAGYEASA</sequence>
<dbReference type="GO" id="GO:0046872">
    <property type="term" value="F:metal ion binding"/>
    <property type="evidence" value="ECO:0007669"/>
    <property type="project" value="InterPro"/>
</dbReference>
<dbReference type="Pfam" id="PF00403">
    <property type="entry name" value="HMA"/>
    <property type="match status" value="1"/>
</dbReference>
<dbReference type="CDD" id="cd00371">
    <property type="entry name" value="HMA"/>
    <property type="match status" value="1"/>
</dbReference>
<reference evidence="2 3" key="1">
    <citation type="journal article" date="2019" name="Int. J. Syst. Evol. Microbiol.">
        <title>The Global Catalogue of Microorganisms (GCM) 10K type strain sequencing project: providing services to taxonomists for standard genome sequencing and annotation.</title>
        <authorList>
            <consortium name="The Broad Institute Genomics Platform"/>
            <consortium name="The Broad Institute Genome Sequencing Center for Infectious Disease"/>
            <person name="Wu L."/>
            <person name="Ma J."/>
        </authorList>
    </citation>
    <scope>NUCLEOTIDE SEQUENCE [LARGE SCALE GENOMIC DNA]</scope>
    <source>
        <strain evidence="2 3">JCM 16330</strain>
    </source>
</reference>
<dbReference type="SUPFAM" id="SSF55008">
    <property type="entry name" value="HMA, heavy metal-associated domain"/>
    <property type="match status" value="1"/>
</dbReference>
<organism evidence="2 3">
    <name type="scientific">Halarchaeum salinum</name>
    <dbReference type="NCBI Taxonomy" id="489912"/>
    <lineage>
        <taxon>Archaea</taxon>
        <taxon>Methanobacteriati</taxon>
        <taxon>Methanobacteriota</taxon>
        <taxon>Stenosarchaea group</taxon>
        <taxon>Halobacteria</taxon>
        <taxon>Halobacteriales</taxon>
        <taxon>Halobacteriaceae</taxon>
    </lineage>
</organism>
<dbReference type="AlphaFoldDB" id="A0AAV3S535"/>
<evidence type="ECO:0000259" key="1">
    <source>
        <dbReference type="PROSITE" id="PS50846"/>
    </source>
</evidence>